<proteinExistence type="predicted"/>
<comment type="caution">
    <text evidence="2">The sequence shown here is derived from an EMBL/GenBank/DDBJ whole genome shotgun (WGS) entry which is preliminary data.</text>
</comment>
<dbReference type="Gene3D" id="3.90.180.10">
    <property type="entry name" value="Medium-chain alcohol dehydrogenases, catalytic domain"/>
    <property type="match status" value="1"/>
</dbReference>
<accession>A0ABW8ELE3</accession>
<evidence type="ECO:0000313" key="3">
    <source>
        <dbReference type="Proteomes" id="UP001617351"/>
    </source>
</evidence>
<dbReference type="SUPFAM" id="SSF51735">
    <property type="entry name" value="NAD(P)-binding Rossmann-fold domains"/>
    <property type="match status" value="1"/>
</dbReference>
<dbReference type="InterPro" id="IPR013154">
    <property type="entry name" value="ADH-like_N"/>
</dbReference>
<organism evidence="2 3">
    <name type="scientific">Streptomyces toxytricini</name>
    <name type="common">Actinomyces toxytricini</name>
    <dbReference type="NCBI Taxonomy" id="67369"/>
    <lineage>
        <taxon>Bacteria</taxon>
        <taxon>Bacillati</taxon>
        <taxon>Actinomycetota</taxon>
        <taxon>Actinomycetes</taxon>
        <taxon>Kitasatosporales</taxon>
        <taxon>Streptomycetaceae</taxon>
        <taxon>Streptomyces</taxon>
    </lineage>
</organism>
<dbReference type="Proteomes" id="UP001617351">
    <property type="component" value="Unassembled WGS sequence"/>
</dbReference>
<protein>
    <submittedName>
        <fullName evidence="2">Zinc-binding dehydrogenase</fullName>
    </submittedName>
</protein>
<keyword evidence="3" id="KW-1185">Reference proteome</keyword>
<dbReference type="PANTHER" id="PTHR43677:SF4">
    <property type="entry name" value="QUINONE OXIDOREDUCTASE-LIKE PROTEIN 2"/>
    <property type="match status" value="1"/>
</dbReference>
<dbReference type="InterPro" id="IPR036291">
    <property type="entry name" value="NAD(P)-bd_dom_sf"/>
</dbReference>
<dbReference type="EMBL" id="JBIUYY010000007">
    <property type="protein sequence ID" value="MFJ2822937.1"/>
    <property type="molecule type" value="Genomic_DNA"/>
</dbReference>
<evidence type="ECO:0000259" key="1">
    <source>
        <dbReference type="SMART" id="SM00829"/>
    </source>
</evidence>
<dbReference type="InterPro" id="IPR013149">
    <property type="entry name" value="ADH-like_C"/>
</dbReference>
<dbReference type="Pfam" id="PF08240">
    <property type="entry name" value="ADH_N"/>
    <property type="match status" value="1"/>
</dbReference>
<sequence>MPVRALVVDPSAPEAVRAADVPDPVPGPGQVLVDVSHVSLNRGDLNDARSGRIPAGAVLGSDAAGVVVRAAADGTGPTAGTRVVALTGGAFAERIAVDAAALAEVPAELDPARAAALPVAGVAALRSLRAAGLAPGKRVLVTGASGGVGRYAVQLAARAGAHVIASVGSAPRREGLARAGADEVLIGLEGLHRPVDIVIDGVGGPQLVAAWNLLAPGGSLQSVGWASGESAVFPPYATVGPAKSLTSFVIDGAAGADLAVLAGLAAEGALTVDIGWQGTWDRFEEAATALRDRRINGKAVLTPAPQP</sequence>
<dbReference type="InterPro" id="IPR020843">
    <property type="entry name" value="ER"/>
</dbReference>
<feature type="domain" description="Enoyl reductase (ER)" evidence="1">
    <location>
        <begin position="11"/>
        <end position="301"/>
    </location>
</feature>
<dbReference type="Pfam" id="PF00107">
    <property type="entry name" value="ADH_zinc_N"/>
    <property type="match status" value="1"/>
</dbReference>
<gene>
    <name evidence="2" type="ORF">ACIO7M_17740</name>
</gene>
<dbReference type="CDD" id="cd08270">
    <property type="entry name" value="MDR4"/>
    <property type="match status" value="1"/>
</dbReference>
<dbReference type="InterPro" id="IPR011032">
    <property type="entry name" value="GroES-like_sf"/>
</dbReference>
<dbReference type="SUPFAM" id="SSF50129">
    <property type="entry name" value="GroES-like"/>
    <property type="match status" value="1"/>
</dbReference>
<dbReference type="InterPro" id="IPR051397">
    <property type="entry name" value="Zn-ADH-like_protein"/>
</dbReference>
<dbReference type="Gene3D" id="3.40.50.720">
    <property type="entry name" value="NAD(P)-binding Rossmann-like Domain"/>
    <property type="match status" value="1"/>
</dbReference>
<evidence type="ECO:0000313" key="2">
    <source>
        <dbReference type="EMBL" id="MFJ2822937.1"/>
    </source>
</evidence>
<dbReference type="RefSeq" id="WP_402381959.1">
    <property type="nucleotide sequence ID" value="NZ_JBIUYY010000007.1"/>
</dbReference>
<dbReference type="PANTHER" id="PTHR43677">
    <property type="entry name" value="SHORT-CHAIN DEHYDROGENASE/REDUCTASE"/>
    <property type="match status" value="1"/>
</dbReference>
<name>A0ABW8ELE3_STRT5</name>
<reference evidence="2 3" key="1">
    <citation type="submission" date="2024-10" db="EMBL/GenBank/DDBJ databases">
        <title>The Natural Products Discovery Center: Release of the First 8490 Sequenced Strains for Exploring Actinobacteria Biosynthetic Diversity.</title>
        <authorList>
            <person name="Kalkreuter E."/>
            <person name="Kautsar S.A."/>
            <person name="Yang D."/>
            <person name="Bader C.D."/>
            <person name="Teijaro C.N."/>
            <person name="Fluegel L."/>
            <person name="Davis C.M."/>
            <person name="Simpson J.R."/>
            <person name="Lauterbach L."/>
            <person name="Steele A.D."/>
            <person name="Gui C."/>
            <person name="Meng S."/>
            <person name="Li G."/>
            <person name="Viehrig K."/>
            <person name="Ye F."/>
            <person name="Su P."/>
            <person name="Kiefer A.F."/>
            <person name="Nichols A."/>
            <person name="Cepeda A.J."/>
            <person name="Yan W."/>
            <person name="Fan B."/>
            <person name="Jiang Y."/>
            <person name="Adhikari A."/>
            <person name="Zheng C.-J."/>
            <person name="Schuster L."/>
            <person name="Cowan T.M."/>
            <person name="Smanski M.J."/>
            <person name="Chevrette M.G."/>
            <person name="De Carvalho L.P.S."/>
            <person name="Shen B."/>
        </authorList>
    </citation>
    <scope>NUCLEOTIDE SEQUENCE [LARGE SCALE GENOMIC DNA]</scope>
    <source>
        <strain evidence="2 3">NPDC087220</strain>
    </source>
</reference>
<dbReference type="SMART" id="SM00829">
    <property type="entry name" value="PKS_ER"/>
    <property type="match status" value="1"/>
</dbReference>